<proteinExistence type="predicted"/>
<dbReference type="RefSeq" id="WP_036952335.1">
    <property type="nucleotide sequence ID" value="NZ_BAABIH010000001.1"/>
</dbReference>
<gene>
    <name evidence="1" type="ORF">KDY119_00932</name>
</gene>
<dbReference type="Proteomes" id="UP000326702">
    <property type="component" value="Chromosome"/>
</dbReference>
<evidence type="ECO:0000313" key="1">
    <source>
        <dbReference type="EMBL" id="QFU97434.1"/>
    </source>
</evidence>
<evidence type="ECO:0000313" key="2">
    <source>
        <dbReference type="Proteomes" id="UP000326702"/>
    </source>
</evidence>
<accession>A0A5P9Q7M3</accession>
<evidence type="ECO:0008006" key="3">
    <source>
        <dbReference type="Google" id="ProtNLM"/>
    </source>
</evidence>
<dbReference type="EMBL" id="CP045529">
    <property type="protein sequence ID" value="QFU97434.1"/>
    <property type="molecule type" value="Genomic_DNA"/>
</dbReference>
<sequence>MTTGFDDLLSRSTARFESALEDARSAGPHGAEEIASRLGSVSGYRRVMMIVTLGDLRGGRGVSESLAEGLGPRSGWSTDERDAAILALAKRDDGRAEPVLRSAIRSSPDYALLCLARYGTERCRDDVLGYLSGVVRRKSASWRHRDGDWDRVVLGIVLLARLGSTEWLAAEVAPLLGGSHLDRLTEREVAALEELAPGGVDPCEPAWWNGIAARGHQRLQANPIFFPFC</sequence>
<organism evidence="1 2">
    <name type="scientific">Luteimicrobium xylanilyticum</name>
    <dbReference type="NCBI Taxonomy" id="1133546"/>
    <lineage>
        <taxon>Bacteria</taxon>
        <taxon>Bacillati</taxon>
        <taxon>Actinomycetota</taxon>
        <taxon>Actinomycetes</taxon>
        <taxon>Micrococcales</taxon>
        <taxon>Luteimicrobium</taxon>
    </lineage>
</organism>
<name>A0A5P9Q7M3_9MICO</name>
<reference evidence="1 2" key="1">
    <citation type="submission" date="2019-10" db="EMBL/GenBank/DDBJ databases">
        <title>Genome sequence of Luteimicrobium xylanilyticum HY-24.</title>
        <authorList>
            <person name="Kim D.Y."/>
            <person name="Park H.-Y."/>
        </authorList>
    </citation>
    <scope>NUCLEOTIDE SEQUENCE [LARGE SCALE GENOMIC DNA]</scope>
    <source>
        <strain evidence="1 2">HY-24</strain>
    </source>
</reference>
<dbReference type="AlphaFoldDB" id="A0A5P9Q7M3"/>
<protein>
    <recommendedName>
        <fullName evidence="3">HEAT repeat domain-containing protein</fullName>
    </recommendedName>
</protein>
<dbReference type="KEGG" id="lxl:KDY119_00932"/>
<keyword evidence="2" id="KW-1185">Reference proteome</keyword>